<gene>
    <name evidence="1" type="ORF">SAMN05421870_102465</name>
</gene>
<protein>
    <submittedName>
        <fullName evidence="1">Uncharacterized protein</fullName>
    </submittedName>
</protein>
<dbReference type="EMBL" id="FOGO01000002">
    <property type="protein sequence ID" value="SER55586.1"/>
    <property type="molecule type" value="Genomic_DNA"/>
</dbReference>
<sequence length="69" mass="7739">MGDHSPTDRTDEETRHPGLTIKIYTVNSKTLERGPATLYTLPPARGPMDSSTYPVCECPRCRAHPERAR</sequence>
<evidence type="ECO:0000313" key="1">
    <source>
        <dbReference type="EMBL" id="SER55586.1"/>
    </source>
</evidence>
<organism evidence="1 2">
    <name type="scientific">Streptomyces qinglanensis</name>
    <dbReference type="NCBI Taxonomy" id="943816"/>
    <lineage>
        <taxon>Bacteria</taxon>
        <taxon>Bacillati</taxon>
        <taxon>Actinomycetota</taxon>
        <taxon>Actinomycetes</taxon>
        <taxon>Kitasatosporales</taxon>
        <taxon>Streptomycetaceae</taxon>
        <taxon>Streptomyces</taxon>
    </lineage>
</organism>
<reference evidence="2" key="1">
    <citation type="submission" date="2016-10" db="EMBL/GenBank/DDBJ databases">
        <authorList>
            <person name="Varghese N."/>
            <person name="Submissions S."/>
        </authorList>
    </citation>
    <scope>NUCLEOTIDE SEQUENCE [LARGE SCALE GENOMIC DNA]</scope>
    <source>
        <strain evidence="2">CGMCC 4.6825</strain>
    </source>
</reference>
<keyword evidence="2" id="KW-1185">Reference proteome</keyword>
<accession>A0A1H9Q4U0</accession>
<dbReference type="Proteomes" id="UP000182841">
    <property type="component" value="Unassembled WGS sequence"/>
</dbReference>
<evidence type="ECO:0000313" key="2">
    <source>
        <dbReference type="Proteomes" id="UP000182841"/>
    </source>
</evidence>
<name>A0A1H9Q4U0_9ACTN</name>
<proteinExistence type="predicted"/>
<dbReference type="AlphaFoldDB" id="A0A1H9Q4U0"/>